<dbReference type="RefSeq" id="WP_169163407.1">
    <property type="nucleotide sequence ID" value="NZ_JABBFW010000033.1"/>
</dbReference>
<feature type="compositionally biased region" description="Pro residues" evidence="1">
    <location>
        <begin position="60"/>
        <end position="76"/>
    </location>
</feature>
<keyword evidence="3" id="KW-1185">Reference proteome</keyword>
<feature type="compositionally biased region" description="Basic and acidic residues" evidence="1">
    <location>
        <begin position="18"/>
        <end position="40"/>
    </location>
</feature>
<feature type="region of interest" description="Disordered" evidence="1">
    <location>
        <begin position="1"/>
        <end position="78"/>
    </location>
</feature>
<evidence type="ECO:0000313" key="3">
    <source>
        <dbReference type="Proteomes" id="UP000574067"/>
    </source>
</evidence>
<reference evidence="2 3" key="1">
    <citation type="submission" date="2020-04" db="EMBL/GenBank/DDBJ databases">
        <title>Azohydromonas sp. isolated from soil.</title>
        <authorList>
            <person name="Dahal R.H."/>
        </authorList>
    </citation>
    <scope>NUCLEOTIDE SEQUENCE [LARGE SCALE GENOMIC DNA]</scope>
    <source>
        <strain evidence="2 3">G-1-1-14</strain>
    </source>
</reference>
<feature type="compositionally biased region" description="Low complexity" evidence="1">
    <location>
        <begin position="47"/>
        <end position="58"/>
    </location>
</feature>
<evidence type="ECO:0000313" key="2">
    <source>
        <dbReference type="EMBL" id="NML18517.1"/>
    </source>
</evidence>
<accession>A0A848FE80</accession>
<feature type="compositionally biased region" description="Low complexity" evidence="1">
    <location>
        <begin position="1"/>
        <end position="17"/>
    </location>
</feature>
<comment type="caution">
    <text evidence="2">The sequence shown here is derived from an EMBL/GenBank/DDBJ whole genome shotgun (WGS) entry which is preliminary data.</text>
</comment>
<name>A0A848FE80_9BURK</name>
<feature type="region of interest" description="Disordered" evidence="1">
    <location>
        <begin position="178"/>
        <end position="203"/>
    </location>
</feature>
<dbReference type="Proteomes" id="UP000574067">
    <property type="component" value="Unassembled WGS sequence"/>
</dbReference>
<gene>
    <name evidence="2" type="ORF">HHL10_26455</name>
</gene>
<evidence type="ECO:0000256" key="1">
    <source>
        <dbReference type="SAM" id="MobiDB-lite"/>
    </source>
</evidence>
<dbReference type="EMBL" id="JABBFW010000033">
    <property type="protein sequence ID" value="NML18517.1"/>
    <property type="molecule type" value="Genomic_DNA"/>
</dbReference>
<protein>
    <submittedName>
        <fullName evidence="2">Uncharacterized protein</fullName>
    </submittedName>
</protein>
<organism evidence="2 3">
    <name type="scientific">Azohydromonas caseinilytica</name>
    <dbReference type="NCBI Taxonomy" id="2728836"/>
    <lineage>
        <taxon>Bacteria</taxon>
        <taxon>Pseudomonadati</taxon>
        <taxon>Pseudomonadota</taxon>
        <taxon>Betaproteobacteria</taxon>
        <taxon>Burkholderiales</taxon>
        <taxon>Sphaerotilaceae</taxon>
        <taxon>Azohydromonas</taxon>
    </lineage>
</organism>
<sequence length="203" mass="21560">MNSTTTTTSRTSSAAPAHSRDDDRRAAPDKRSVADFERALRQRSKLQDQGGRQDQAGDTEPPPLEAALPAPPPSFPAPFALVLAQAQAQATPIEAPPPARGLVEPPPAALRAELSQPAPGAADAARAFEVSLREPLGGGVTLHAVAPVAGAGWTLSVGAHGLNPQELRRNLGRLEERLRAKALPHEPLELHRHPDHHREEDTP</sequence>
<dbReference type="AlphaFoldDB" id="A0A848FE80"/>
<proteinExistence type="predicted"/>